<dbReference type="Pfam" id="PF03101">
    <property type="entry name" value="FAR1"/>
    <property type="match status" value="1"/>
</dbReference>
<proteinExistence type="predicted"/>
<reference evidence="3" key="1">
    <citation type="submission" date="2022-08" db="EMBL/GenBank/DDBJ databases">
        <authorList>
            <person name="Gutierrez-Valencia J."/>
        </authorList>
    </citation>
    <scope>NUCLEOTIDE SEQUENCE</scope>
</reference>
<comment type="caution">
    <text evidence="3">The sequence shown here is derived from an EMBL/GenBank/DDBJ whole genome shotgun (WGS) entry which is preliminary data.</text>
</comment>
<evidence type="ECO:0000313" key="4">
    <source>
        <dbReference type="Proteomes" id="UP001154282"/>
    </source>
</evidence>
<keyword evidence="4" id="KW-1185">Reference proteome</keyword>
<dbReference type="PANTHER" id="PTHR47718:SF15">
    <property type="entry name" value="PROTEIN FAR1-RELATED SEQUENCE 5-LIKE"/>
    <property type="match status" value="1"/>
</dbReference>
<feature type="compositionally biased region" description="Acidic residues" evidence="1">
    <location>
        <begin position="55"/>
        <end position="67"/>
    </location>
</feature>
<dbReference type="Proteomes" id="UP001154282">
    <property type="component" value="Unassembled WGS sequence"/>
</dbReference>
<evidence type="ECO:0000313" key="3">
    <source>
        <dbReference type="EMBL" id="CAI0462315.1"/>
    </source>
</evidence>
<dbReference type="PANTHER" id="PTHR47718">
    <property type="entry name" value="OS01G0519700 PROTEIN"/>
    <property type="match status" value="1"/>
</dbReference>
<gene>
    <name evidence="3" type="ORF">LITE_LOCUS35313</name>
</gene>
<evidence type="ECO:0000256" key="1">
    <source>
        <dbReference type="SAM" id="MobiDB-lite"/>
    </source>
</evidence>
<feature type="domain" description="FAR1" evidence="2">
    <location>
        <begin position="96"/>
        <end position="184"/>
    </location>
</feature>
<feature type="non-terminal residue" evidence="3">
    <location>
        <position position="299"/>
    </location>
</feature>
<evidence type="ECO:0000259" key="2">
    <source>
        <dbReference type="Pfam" id="PF03101"/>
    </source>
</evidence>
<feature type="compositionally biased region" description="Polar residues" evidence="1">
    <location>
        <begin position="1"/>
        <end position="13"/>
    </location>
</feature>
<feature type="compositionally biased region" description="Basic and acidic residues" evidence="1">
    <location>
        <begin position="28"/>
        <end position="40"/>
    </location>
</feature>
<accession>A0AAV0NVC3</accession>
<name>A0AAV0NVC3_9ROSI</name>
<dbReference type="InterPro" id="IPR004330">
    <property type="entry name" value="FAR1_DNA_bnd_dom"/>
</dbReference>
<feature type="region of interest" description="Disordered" evidence="1">
    <location>
        <begin position="1"/>
        <end position="67"/>
    </location>
</feature>
<protein>
    <recommendedName>
        <fullName evidence="2">FAR1 domain-containing protein</fullName>
    </recommendedName>
</protein>
<dbReference type="EMBL" id="CAMGYJ010000008">
    <property type="protein sequence ID" value="CAI0462315.1"/>
    <property type="molecule type" value="Genomic_DNA"/>
</dbReference>
<dbReference type="AlphaFoldDB" id="A0AAV0NVC3"/>
<sequence>MDPTSNNTPTSDSNEVRVGSNMEGTFTVREKEVEVEPARENEEEEEIAQSVTNENGEEDSEQSIHVEEEEWENLSKLKATDVYKTTFGSLQDGEAFYRRFSRAIGFGIRKSNTRYDTKKEIVSRKWVCSGAGFRLKKTTDRKIEPRVVTRFGCEAYMLITLKKKKDMRWHVTRFRNEHNHQLAPYHQVHHLRSHRELSKADAALVSSLKSGGLRPCQIMNVVSNAAGGYANVGYTRQDVYNYVDRCRKENISNGDATAALSYLSCKSYNDNGFFMKFKVGDDSRLEKLFWADSISRLDF</sequence>
<organism evidence="3 4">
    <name type="scientific">Linum tenue</name>
    <dbReference type="NCBI Taxonomy" id="586396"/>
    <lineage>
        <taxon>Eukaryota</taxon>
        <taxon>Viridiplantae</taxon>
        <taxon>Streptophyta</taxon>
        <taxon>Embryophyta</taxon>
        <taxon>Tracheophyta</taxon>
        <taxon>Spermatophyta</taxon>
        <taxon>Magnoliopsida</taxon>
        <taxon>eudicotyledons</taxon>
        <taxon>Gunneridae</taxon>
        <taxon>Pentapetalae</taxon>
        <taxon>rosids</taxon>
        <taxon>fabids</taxon>
        <taxon>Malpighiales</taxon>
        <taxon>Linaceae</taxon>
        <taxon>Linum</taxon>
    </lineage>
</organism>